<evidence type="ECO:0000313" key="5">
    <source>
        <dbReference type="Proteomes" id="UP000619078"/>
    </source>
</evidence>
<dbReference type="GO" id="GO:0000156">
    <property type="term" value="F:phosphorelay response regulator activity"/>
    <property type="evidence" value="ECO:0007669"/>
    <property type="project" value="InterPro"/>
</dbReference>
<dbReference type="SUPFAM" id="SSF52172">
    <property type="entry name" value="CheY-like"/>
    <property type="match status" value="1"/>
</dbReference>
<proteinExistence type="predicted"/>
<dbReference type="EMBL" id="JACWMX010000001">
    <property type="protein sequence ID" value="MBD1391545.1"/>
    <property type="molecule type" value="Genomic_DNA"/>
</dbReference>
<dbReference type="Gene3D" id="2.40.50.1020">
    <property type="entry name" value="LytTr DNA-binding domain"/>
    <property type="match status" value="1"/>
</dbReference>
<dbReference type="SMART" id="SM00850">
    <property type="entry name" value="LytTR"/>
    <property type="match status" value="1"/>
</dbReference>
<feature type="domain" description="HTH LytTR-type" evidence="3">
    <location>
        <begin position="134"/>
        <end position="233"/>
    </location>
</feature>
<dbReference type="PROSITE" id="PS50110">
    <property type="entry name" value="RESPONSE_REGULATORY"/>
    <property type="match status" value="1"/>
</dbReference>
<dbReference type="PANTHER" id="PTHR37299">
    <property type="entry name" value="TRANSCRIPTIONAL REGULATOR-RELATED"/>
    <property type="match status" value="1"/>
</dbReference>
<dbReference type="InterPro" id="IPR046947">
    <property type="entry name" value="LytR-like"/>
</dbReference>
<reference evidence="4" key="1">
    <citation type="submission" date="2020-09" db="EMBL/GenBank/DDBJ databases">
        <title>Novel species of Mucilaginibacter isolated from a glacier on the Tibetan Plateau.</title>
        <authorList>
            <person name="Liu Q."/>
            <person name="Xin Y.-H."/>
        </authorList>
    </citation>
    <scope>NUCLEOTIDE SEQUENCE</scope>
    <source>
        <strain evidence="4">ZB1P21</strain>
    </source>
</reference>
<dbReference type="RefSeq" id="WP_191159585.1">
    <property type="nucleotide sequence ID" value="NZ_JACWMX010000001.1"/>
</dbReference>
<dbReference type="InterPro" id="IPR007492">
    <property type="entry name" value="LytTR_DNA-bd_dom"/>
</dbReference>
<dbReference type="Proteomes" id="UP000619078">
    <property type="component" value="Unassembled WGS sequence"/>
</dbReference>
<accession>A0A926NPJ9</accession>
<dbReference type="AlphaFoldDB" id="A0A926NPJ9"/>
<dbReference type="SMART" id="SM00448">
    <property type="entry name" value="REC"/>
    <property type="match status" value="1"/>
</dbReference>
<dbReference type="Pfam" id="PF00072">
    <property type="entry name" value="Response_reg"/>
    <property type="match status" value="1"/>
</dbReference>
<name>A0A926NPJ9_9SPHI</name>
<evidence type="ECO:0000313" key="4">
    <source>
        <dbReference type="EMBL" id="MBD1391545.1"/>
    </source>
</evidence>
<gene>
    <name evidence="4" type="ORF">IDJ76_00410</name>
</gene>
<dbReference type="InterPro" id="IPR001789">
    <property type="entry name" value="Sig_transdc_resp-reg_receiver"/>
</dbReference>
<comment type="caution">
    <text evidence="4">The sequence shown here is derived from an EMBL/GenBank/DDBJ whole genome shotgun (WGS) entry which is preliminary data.</text>
</comment>
<dbReference type="InterPro" id="IPR011006">
    <property type="entry name" value="CheY-like_superfamily"/>
</dbReference>
<evidence type="ECO:0000259" key="2">
    <source>
        <dbReference type="PROSITE" id="PS50110"/>
    </source>
</evidence>
<dbReference type="Gene3D" id="3.40.50.2300">
    <property type="match status" value="1"/>
</dbReference>
<dbReference type="GO" id="GO:0003677">
    <property type="term" value="F:DNA binding"/>
    <property type="evidence" value="ECO:0007669"/>
    <property type="project" value="InterPro"/>
</dbReference>
<evidence type="ECO:0000256" key="1">
    <source>
        <dbReference type="PROSITE-ProRule" id="PRU00169"/>
    </source>
</evidence>
<dbReference type="PANTHER" id="PTHR37299:SF1">
    <property type="entry name" value="STAGE 0 SPORULATION PROTEIN A HOMOLOG"/>
    <property type="match status" value="1"/>
</dbReference>
<dbReference type="PROSITE" id="PS50930">
    <property type="entry name" value="HTH_LYTTR"/>
    <property type="match status" value="1"/>
</dbReference>
<keyword evidence="1" id="KW-0597">Phosphoprotein</keyword>
<feature type="domain" description="Response regulatory" evidence="2">
    <location>
        <begin position="5"/>
        <end position="116"/>
    </location>
</feature>
<feature type="modified residue" description="4-aspartylphosphate" evidence="1">
    <location>
        <position position="56"/>
    </location>
</feature>
<organism evidence="4 5">
    <name type="scientific">Mucilaginibacter glaciei</name>
    <dbReference type="NCBI Taxonomy" id="2772109"/>
    <lineage>
        <taxon>Bacteria</taxon>
        <taxon>Pseudomonadati</taxon>
        <taxon>Bacteroidota</taxon>
        <taxon>Sphingobacteriia</taxon>
        <taxon>Sphingobacteriales</taxon>
        <taxon>Sphingobacteriaceae</taxon>
        <taxon>Mucilaginibacter</taxon>
    </lineage>
</organism>
<sequence length="233" mass="27215">MKQLTCVAIDDEPLALNLIEEYISRLPSLKLLKTFDDAVSGSEYIKANPVDILFVDINMPDITGIELVRSLEKKPMVIFTTAYKNFAYEGYELQALDYLLKPIDFDRFNKAIEKAVDYYRYKNAIHKEQEQGSMYVYSEYRMIKIEFNEVEYIESMEDYIKIHLQSQPKPVLTLMPLKKILEKLPEDKFKRVHRSYIVALGKIKSIHNKKIQLKNAEIPVGNSYSEVIGQWSK</sequence>
<dbReference type="Pfam" id="PF04397">
    <property type="entry name" value="LytTR"/>
    <property type="match status" value="1"/>
</dbReference>
<protein>
    <submittedName>
        <fullName evidence="4">Response regulator transcription factor</fullName>
    </submittedName>
</protein>
<evidence type="ECO:0000259" key="3">
    <source>
        <dbReference type="PROSITE" id="PS50930"/>
    </source>
</evidence>
<keyword evidence="5" id="KW-1185">Reference proteome</keyword>